<dbReference type="InterPro" id="IPR050245">
    <property type="entry name" value="PrsA_foldase"/>
</dbReference>
<evidence type="ECO:0000313" key="6">
    <source>
        <dbReference type="Proteomes" id="UP001177120"/>
    </source>
</evidence>
<organism evidence="5 6">
    <name type="scientific">Polycladomyces zharkentensis</name>
    <dbReference type="NCBI Taxonomy" id="2807616"/>
    <lineage>
        <taxon>Bacteria</taxon>
        <taxon>Bacillati</taxon>
        <taxon>Bacillota</taxon>
        <taxon>Bacilli</taxon>
        <taxon>Bacillales</taxon>
        <taxon>Thermoactinomycetaceae</taxon>
        <taxon>Polycladomyces</taxon>
    </lineage>
</organism>
<protein>
    <submittedName>
        <fullName evidence="5">Peptidylprolyl isomerase</fullName>
    </submittedName>
</protein>
<dbReference type="PANTHER" id="PTHR47245">
    <property type="entry name" value="PEPTIDYLPROLYL ISOMERASE"/>
    <property type="match status" value="1"/>
</dbReference>
<gene>
    <name evidence="5" type="ORF">JQC72_14285</name>
</gene>
<evidence type="ECO:0000256" key="1">
    <source>
        <dbReference type="PROSITE-ProRule" id="PRU00278"/>
    </source>
</evidence>
<proteinExistence type="predicted"/>
<name>A0ABS2WN10_9BACL</name>
<dbReference type="InterPro" id="IPR046357">
    <property type="entry name" value="PPIase_dom_sf"/>
</dbReference>
<evidence type="ECO:0000256" key="2">
    <source>
        <dbReference type="SAM" id="MobiDB-lite"/>
    </source>
</evidence>
<keyword evidence="1" id="KW-0697">Rotamase</keyword>
<comment type="caution">
    <text evidence="5">The sequence shown here is derived from an EMBL/GenBank/DDBJ whole genome shotgun (WGS) entry which is preliminary data.</text>
</comment>
<dbReference type="Gene3D" id="3.10.50.40">
    <property type="match status" value="1"/>
</dbReference>
<dbReference type="SUPFAM" id="SSF109998">
    <property type="entry name" value="Triger factor/SurA peptide-binding domain-like"/>
    <property type="match status" value="1"/>
</dbReference>
<keyword evidence="3" id="KW-0732">Signal</keyword>
<evidence type="ECO:0000313" key="5">
    <source>
        <dbReference type="EMBL" id="MBN2910665.1"/>
    </source>
</evidence>
<dbReference type="Pfam" id="PF13616">
    <property type="entry name" value="Rotamase_3"/>
    <property type="match status" value="1"/>
</dbReference>
<dbReference type="Proteomes" id="UP001177120">
    <property type="component" value="Unassembled WGS sequence"/>
</dbReference>
<reference evidence="5" key="1">
    <citation type="journal article" date="2024" name="Int. J. Syst. Evol. Microbiol.">
        <title>Polycladomyces zharkentensis sp. nov., a novel thermophilic cellulose- and starch-degrading member of the Bacillota from a geothermal aquifer in Kazakhstan.</title>
        <authorList>
            <person name="Mashzhan A."/>
            <person name="Kistaubayeva A."/>
            <person name="Javier-Lopez R."/>
            <person name="Bissenova U."/>
            <person name="Bissenbay A."/>
            <person name="Birkeland N.K."/>
        </authorList>
    </citation>
    <scope>NUCLEOTIDE SEQUENCE</scope>
    <source>
        <strain evidence="5">ZKZ2T</strain>
    </source>
</reference>
<dbReference type="PANTHER" id="PTHR47245:SF2">
    <property type="entry name" value="PEPTIDYL-PROLYL CIS-TRANS ISOMERASE HP_0175-RELATED"/>
    <property type="match status" value="1"/>
</dbReference>
<sequence length="350" mass="39043">MRRMNKGLAALLVLLLMVSIFATACGADKDQSTSGQKQNPAGQAAFPLKTDSKKVIAEYNGGKVTEGEFNLYLNILGFFQPQVSMMIQMPGMKQEIAKQYIGEMMVARQVGDSAEFQKKADETLKKMEEQVKQSLGNPKESFDQILKKAGFTKPQLKAFIIRGEKVSSYFEKQLKPEQLKAEYDKSDQFYTVKANHILISVQDGKRSDADAKKRALEVKQKLEKGGDFTQLAKQYSDDPGSKNSGGLIEGKPEDFATEFANAVKTLPLNKISDPVKTMYGYHIIKVTERKKQPFDQVKDEVKQMLVEKYYKEYLNKNVKVSKWNLPKESQPTVPGSGTTGGQGQPAAPSQ</sequence>
<feature type="signal peptide" evidence="3">
    <location>
        <begin position="1"/>
        <end position="24"/>
    </location>
</feature>
<evidence type="ECO:0000256" key="3">
    <source>
        <dbReference type="SAM" id="SignalP"/>
    </source>
</evidence>
<keyword evidence="1 5" id="KW-0413">Isomerase</keyword>
<dbReference type="RefSeq" id="WP_205496793.1">
    <property type="nucleotide sequence ID" value="NZ_JAFHAP010000014.1"/>
</dbReference>
<dbReference type="PROSITE" id="PS50198">
    <property type="entry name" value="PPIC_PPIASE_2"/>
    <property type="match status" value="1"/>
</dbReference>
<accession>A0ABS2WN10</accession>
<feature type="region of interest" description="Disordered" evidence="2">
    <location>
        <begin position="321"/>
        <end position="350"/>
    </location>
</feature>
<evidence type="ECO:0000259" key="4">
    <source>
        <dbReference type="PROSITE" id="PS50198"/>
    </source>
</evidence>
<dbReference type="InterPro" id="IPR000297">
    <property type="entry name" value="PPIase_PpiC"/>
</dbReference>
<dbReference type="EMBL" id="JAFHAP010000014">
    <property type="protein sequence ID" value="MBN2910665.1"/>
    <property type="molecule type" value="Genomic_DNA"/>
</dbReference>
<feature type="chain" id="PRO_5045048520" evidence="3">
    <location>
        <begin position="25"/>
        <end position="350"/>
    </location>
</feature>
<feature type="domain" description="PpiC" evidence="4">
    <location>
        <begin position="189"/>
        <end position="288"/>
    </location>
</feature>
<dbReference type="InterPro" id="IPR027304">
    <property type="entry name" value="Trigger_fact/SurA_dom_sf"/>
</dbReference>
<keyword evidence="6" id="KW-1185">Reference proteome</keyword>
<dbReference type="PROSITE" id="PS51257">
    <property type="entry name" value="PROKAR_LIPOPROTEIN"/>
    <property type="match status" value="1"/>
</dbReference>
<dbReference type="GO" id="GO:0016853">
    <property type="term" value="F:isomerase activity"/>
    <property type="evidence" value="ECO:0007669"/>
    <property type="project" value="UniProtKB-KW"/>
</dbReference>
<dbReference type="SUPFAM" id="SSF54534">
    <property type="entry name" value="FKBP-like"/>
    <property type="match status" value="1"/>
</dbReference>